<evidence type="ECO:0000256" key="3">
    <source>
        <dbReference type="SAM" id="MobiDB-lite"/>
    </source>
</evidence>
<keyword evidence="2" id="KW-0539">Nucleus</keyword>
<dbReference type="PANTHER" id="PTHR13532">
    <property type="match status" value="1"/>
</dbReference>
<dbReference type="Pfam" id="PF19435">
    <property type="entry name" value="IntS14_b-barrel"/>
    <property type="match status" value="1"/>
</dbReference>
<dbReference type="PANTHER" id="PTHR13532:SF3">
    <property type="entry name" value="INTEGRATOR COMPLEX SUBUNIT 14"/>
    <property type="match status" value="1"/>
</dbReference>
<keyword evidence="7" id="KW-1185">Reference proteome</keyword>
<sequence length="409" mass="45922">MNLFILTHQVILVTDGKTGIGHRSLKNSLETWDQRESSGEDKFPLPFKFPCKLHIMVISNPNDPDLKSSFPLFEKLIEMNGQGGEVCVPDNALTLQSVEAMFTRLQEKYFKPYNGILRCGNFKCSIQLFPPPDPYNVVEEFEEVHQEVGSCLEILGFVDIADVASPQALSRHLVLPLPSKELKAADNDSENKKEEEESTQEDGKIPSFTVLLHGSLKVEGMVALAHVAENWYGILYSWADSKKKSNLMLSLLEPGPEPVSWIGNIKNLAPISDFVEPPYGEDDNKTPFPIRPAEKHSYAQSCVVWIKPSGLQADIQKVLRHARKLPEKHQQFYKELNRLRRAALSFGFHDLFEAMASMLDRECTMLPGSAHPDAALQLTHAANVLRSEMATDIAQVILPLRTNFNQDTT</sequence>
<organism evidence="6 7">
    <name type="scientific">Magallana gigas</name>
    <name type="common">Pacific oyster</name>
    <name type="synonym">Crassostrea gigas</name>
    <dbReference type="NCBI Taxonomy" id="29159"/>
    <lineage>
        <taxon>Eukaryota</taxon>
        <taxon>Metazoa</taxon>
        <taxon>Spiralia</taxon>
        <taxon>Lophotrochozoa</taxon>
        <taxon>Mollusca</taxon>
        <taxon>Bivalvia</taxon>
        <taxon>Autobranchia</taxon>
        <taxon>Pteriomorphia</taxon>
        <taxon>Ostreida</taxon>
        <taxon>Ostreoidea</taxon>
        <taxon>Ostreidae</taxon>
        <taxon>Magallana</taxon>
    </lineage>
</organism>
<dbReference type="InterPro" id="IPR039841">
    <property type="entry name" value="INTS14"/>
</dbReference>
<dbReference type="Proteomes" id="UP000005408">
    <property type="component" value="Unassembled WGS sequence"/>
</dbReference>
<dbReference type="OrthoDB" id="2374335at2759"/>
<evidence type="ECO:0000313" key="7">
    <source>
        <dbReference type="Proteomes" id="UP000005408"/>
    </source>
</evidence>
<dbReference type="AlphaFoldDB" id="A0A8W8I0E9"/>
<evidence type="ECO:0008006" key="8">
    <source>
        <dbReference type="Google" id="ProtNLM"/>
    </source>
</evidence>
<dbReference type="InterPro" id="IPR046471">
    <property type="entry name" value="IntS14_C"/>
</dbReference>
<evidence type="ECO:0000313" key="6">
    <source>
        <dbReference type="EnsemblMetazoa" id="G11905.1:cds"/>
    </source>
</evidence>
<reference evidence="6" key="1">
    <citation type="submission" date="2022-08" db="UniProtKB">
        <authorList>
            <consortium name="EnsemblMetazoa"/>
        </authorList>
    </citation>
    <scope>IDENTIFICATION</scope>
    <source>
        <strain evidence="6">05x7-T-G4-1.051#20</strain>
    </source>
</reference>
<dbReference type="GO" id="GO:0032039">
    <property type="term" value="C:integrator complex"/>
    <property type="evidence" value="ECO:0007669"/>
    <property type="project" value="InterPro"/>
</dbReference>
<feature type="compositionally biased region" description="Basic and acidic residues" evidence="3">
    <location>
        <begin position="184"/>
        <end position="195"/>
    </location>
</feature>
<feature type="region of interest" description="Disordered" evidence="3">
    <location>
        <begin position="184"/>
        <end position="204"/>
    </location>
</feature>
<proteinExistence type="predicted"/>
<evidence type="ECO:0000259" key="5">
    <source>
        <dbReference type="Pfam" id="PF20504"/>
    </source>
</evidence>
<evidence type="ECO:0000259" key="4">
    <source>
        <dbReference type="Pfam" id="PF19435"/>
    </source>
</evidence>
<protein>
    <recommendedName>
        <fullName evidence="8">Integrator complex subunit 14</fullName>
    </recommendedName>
</protein>
<dbReference type="EnsemblMetazoa" id="G11905.1">
    <property type="protein sequence ID" value="G11905.1:cds"/>
    <property type="gene ID" value="G11905"/>
</dbReference>
<feature type="domain" description="Integrator complex subunit 14 C-terminal" evidence="5">
    <location>
        <begin position="303"/>
        <end position="405"/>
    </location>
</feature>
<dbReference type="Pfam" id="PF20504">
    <property type="entry name" value="IntS14_C"/>
    <property type="match status" value="1"/>
</dbReference>
<dbReference type="OMA" id="MANLEEX"/>
<evidence type="ECO:0000256" key="2">
    <source>
        <dbReference type="ARBA" id="ARBA00023242"/>
    </source>
</evidence>
<dbReference type="InterPro" id="IPR045814">
    <property type="entry name" value="IntS14_b-barrel"/>
</dbReference>
<name>A0A8W8I0E9_MAGGI</name>
<feature type="domain" description="Integrator complex subunit 14 beta-barrel" evidence="4">
    <location>
        <begin position="110"/>
        <end position="255"/>
    </location>
</feature>
<dbReference type="GO" id="GO:0034472">
    <property type="term" value="P:snRNA 3'-end processing"/>
    <property type="evidence" value="ECO:0007669"/>
    <property type="project" value="TreeGrafter"/>
</dbReference>
<accession>A0A8W8I0E9</accession>
<comment type="subcellular location">
    <subcellularLocation>
        <location evidence="1">Nucleus</location>
    </subcellularLocation>
</comment>
<evidence type="ECO:0000256" key="1">
    <source>
        <dbReference type="ARBA" id="ARBA00004123"/>
    </source>
</evidence>